<sequence>MLFSIIALTPFFISDAYAYIDPGTGSAIIPMIISAFVGLGIAIKLYWEKLKYKFVKRE</sequence>
<evidence type="ECO:0000256" key="1">
    <source>
        <dbReference type="SAM" id="Phobius"/>
    </source>
</evidence>
<dbReference type="EMBL" id="UINC01112244">
    <property type="protein sequence ID" value="SVC81041.1"/>
    <property type="molecule type" value="Genomic_DNA"/>
</dbReference>
<keyword evidence="1" id="KW-1133">Transmembrane helix</keyword>
<protein>
    <submittedName>
        <fullName evidence="2">Uncharacterized protein</fullName>
    </submittedName>
</protein>
<accession>A0A382Q9Y5</accession>
<organism evidence="2">
    <name type="scientific">marine metagenome</name>
    <dbReference type="NCBI Taxonomy" id="408172"/>
    <lineage>
        <taxon>unclassified sequences</taxon>
        <taxon>metagenomes</taxon>
        <taxon>ecological metagenomes</taxon>
    </lineage>
</organism>
<reference evidence="2" key="1">
    <citation type="submission" date="2018-05" db="EMBL/GenBank/DDBJ databases">
        <authorList>
            <person name="Lanie J.A."/>
            <person name="Ng W.-L."/>
            <person name="Kazmierczak K.M."/>
            <person name="Andrzejewski T.M."/>
            <person name="Davidsen T.M."/>
            <person name="Wayne K.J."/>
            <person name="Tettelin H."/>
            <person name="Glass J.I."/>
            <person name="Rusch D."/>
            <person name="Podicherti R."/>
            <person name="Tsui H.-C.T."/>
            <person name="Winkler M.E."/>
        </authorList>
    </citation>
    <scope>NUCLEOTIDE SEQUENCE</scope>
</reference>
<keyword evidence="1" id="KW-0812">Transmembrane</keyword>
<proteinExistence type="predicted"/>
<keyword evidence="1" id="KW-0472">Membrane</keyword>
<dbReference type="AlphaFoldDB" id="A0A382Q9Y5"/>
<feature type="transmembrane region" description="Helical" evidence="1">
    <location>
        <begin position="28"/>
        <end position="47"/>
    </location>
</feature>
<evidence type="ECO:0000313" key="2">
    <source>
        <dbReference type="EMBL" id="SVC81041.1"/>
    </source>
</evidence>
<name>A0A382Q9Y5_9ZZZZ</name>
<gene>
    <name evidence="2" type="ORF">METZ01_LOCUS333895</name>
</gene>